<keyword evidence="4" id="KW-1185">Reference proteome</keyword>
<dbReference type="STRING" id="670154.SAMN04488002_0375"/>
<organism evidence="3 4">
    <name type="scientific">Litoreibacter janthinus</name>
    <dbReference type="NCBI Taxonomy" id="670154"/>
    <lineage>
        <taxon>Bacteria</taxon>
        <taxon>Pseudomonadati</taxon>
        <taxon>Pseudomonadota</taxon>
        <taxon>Alphaproteobacteria</taxon>
        <taxon>Rhodobacterales</taxon>
        <taxon>Roseobacteraceae</taxon>
        <taxon>Litoreibacter</taxon>
    </lineage>
</organism>
<dbReference type="PANTHER" id="PTHR43685:SF3">
    <property type="entry name" value="SLR2126 PROTEIN"/>
    <property type="match status" value="1"/>
</dbReference>
<evidence type="ECO:0000256" key="1">
    <source>
        <dbReference type="SAM" id="Phobius"/>
    </source>
</evidence>
<evidence type="ECO:0000313" key="4">
    <source>
        <dbReference type="Proteomes" id="UP000199658"/>
    </source>
</evidence>
<dbReference type="Pfam" id="PF00535">
    <property type="entry name" value="Glycos_transf_2"/>
    <property type="match status" value="1"/>
</dbReference>
<feature type="transmembrane region" description="Helical" evidence="1">
    <location>
        <begin position="256"/>
        <end position="289"/>
    </location>
</feature>
<dbReference type="SUPFAM" id="SSF53448">
    <property type="entry name" value="Nucleotide-diphospho-sugar transferases"/>
    <property type="match status" value="1"/>
</dbReference>
<dbReference type="Gene3D" id="3.90.550.10">
    <property type="entry name" value="Spore Coat Polysaccharide Biosynthesis Protein SpsA, Chain A"/>
    <property type="match status" value="1"/>
</dbReference>
<sequence>MQDSAQNSKDRPIITLVMPVRNEAESVDSTLSSLMESTMLPDEILCADGRSTDNTIELIEAFAKAHPEVSIRVVDNPGKWSGSGRNRAIEVAKGNVILIADFGNTFRANWIEEMSRPFFVDPDVDIVCGLFQPHVTTDFEHCVAVIHMFDDYTLHLVPREERDALLPEVVVPVGMAMGMTRDAWARLGGFPEWLFKGQDKLFGRKAWAQKYKIVVAWDALVDHHVRPTPERVFNYLYYYGRGFGQQKLLSNMTKKLGMIYGVFFLLVIAGFFAPVFWLLALVLAGAHLWKFGFKKLLKQNLRPWKWSYLYQLPVALVARDLGSIFGHIAGWKDWLTQPELRAKQSEFLKGTDPKRLRIVSK</sequence>
<dbReference type="InterPro" id="IPR001173">
    <property type="entry name" value="Glyco_trans_2-like"/>
</dbReference>
<name>A0A1I6FUX8_9RHOB</name>
<dbReference type="OrthoDB" id="5291101at2"/>
<evidence type="ECO:0000259" key="2">
    <source>
        <dbReference type="Pfam" id="PF00535"/>
    </source>
</evidence>
<dbReference type="GO" id="GO:0016740">
    <property type="term" value="F:transferase activity"/>
    <property type="evidence" value="ECO:0007669"/>
    <property type="project" value="UniProtKB-KW"/>
</dbReference>
<dbReference type="InterPro" id="IPR029044">
    <property type="entry name" value="Nucleotide-diphossugar_trans"/>
</dbReference>
<evidence type="ECO:0000313" key="3">
    <source>
        <dbReference type="EMBL" id="SFR33765.1"/>
    </source>
</evidence>
<keyword evidence="1" id="KW-0472">Membrane</keyword>
<dbReference type="AlphaFoldDB" id="A0A1I6FUX8"/>
<dbReference type="PANTHER" id="PTHR43685">
    <property type="entry name" value="GLYCOSYLTRANSFERASE"/>
    <property type="match status" value="1"/>
</dbReference>
<keyword evidence="3" id="KW-0808">Transferase</keyword>
<protein>
    <submittedName>
        <fullName evidence="3">Glycosyltransferase, GT2 family</fullName>
    </submittedName>
</protein>
<dbReference type="EMBL" id="FOYO01000001">
    <property type="protein sequence ID" value="SFR33765.1"/>
    <property type="molecule type" value="Genomic_DNA"/>
</dbReference>
<dbReference type="RefSeq" id="WP_090211758.1">
    <property type="nucleotide sequence ID" value="NZ_FOYO01000001.1"/>
</dbReference>
<dbReference type="Proteomes" id="UP000199658">
    <property type="component" value="Unassembled WGS sequence"/>
</dbReference>
<gene>
    <name evidence="3" type="ORF">SAMN04488002_0375</name>
</gene>
<reference evidence="4" key="1">
    <citation type="submission" date="2016-10" db="EMBL/GenBank/DDBJ databases">
        <authorList>
            <person name="Varghese N."/>
            <person name="Submissions S."/>
        </authorList>
    </citation>
    <scope>NUCLEOTIDE SEQUENCE [LARGE SCALE GENOMIC DNA]</scope>
    <source>
        <strain evidence="4">DSM 26921</strain>
    </source>
</reference>
<accession>A0A1I6FUX8</accession>
<dbReference type="InterPro" id="IPR050834">
    <property type="entry name" value="Glycosyltransf_2"/>
</dbReference>
<feature type="domain" description="Glycosyltransferase 2-like" evidence="2">
    <location>
        <begin position="16"/>
        <end position="133"/>
    </location>
</feature>
<proteinExistence type="predicted"/>
<keyword evidence="1" id="KW-0812">Transmembrane</keyword>
<keyword evidence="1" id="KW-1133">Transmembrane helix</keyword>